<dbReference type="Proteomes" id="UP000626109">
    <property type="component" value="Unassembled WGS sequence"/>
</dbReference>
<feature type="non-terminal residue" evidence="1">
    <location>
        <position position="1"/>
    </location>
</feature>
<dbReference type="EMBL" id="CAJNNW010037053">
    <property type="protein sequence ID" value="CAE8739060.1"/>
    <property type="molecule type" value="Genomic_DNA"/>
</dbReference>
<dbReference type="AlphaFoldDB" id="A0A813LUE7"/>
<evidence type="ECO:0000313" key="1">
    <source>
        <dbReference type="EMBL" id="CAE8739060.1"/>
    </source>
</evidence>
<reference evidence="1" key="1">
    <citation type="submission" date="2021-02" db="EMBL/GenBank/DDBJ databases">
        <authorList>
            <person name="Dougan E. K."/>
            <person name="Rhodes N."/>
            <person name="Thang M."/>
            <person name="Chan C."/>
        </authorList>
    </citation>
    <scope>NUCLEOTIDE SEQUENCE</scope>
</reference>
<evidence type="ECO:0000313" key="2">
    <source>
        <dbReference type="Proteomes" id="UP000626109"/>
    </source>
</evidence>
<protein>
    <submittedName>
        <fullName evidence="1">Uncharacterized protein</fullName>
    </submittedName>
</protein>
<proteinExistence type="predicted"/>
<comment type="caution">
    <text evidence="1">The sequence shown here is derived from an EMBL/GenBank/DDBJ whole genome shotgun (WGS) entry which is preliminary data.</text>
</comment>
<organism evidence="1 2">
    <name type="scientific">Polarella glacialis</name>
    <name type="common">Dinoflagellate</name>
    <dbReference type="NCBI Taxonomy" id="89957"/>
    <lineage>
        <taxon>Eukaryota</taxon>
        <taxon>Sar</taxon>
        <taxon>Alveolata</taxon>
        <taxon>Dinophyceae</taxon>
        <taxon>Suessiales</taxon>
        <taxon>Suessiaceae</taxon>
        <taxon>Polarella</taxon>
    </lineage>
</organism>
<sequence length="162" mass="17894">AISTNIVDHMASLRPFLGNSHMMGLLWPAIFAAARVAVPEPPPPDTSFEVYAWPIIESAIGRARHFLTWKEVKEGMRVRLTTNPTLLRFLCSSVQVSVCGVIELTTHPGVCLWSDEFLPLLGQVGTVLTNAERMGYSIVEFQQDGLFHMLPFLALTPESGQS</sequence>
<name>A0A813LUE7_POLGL</name>
<gene>
    <name evidence="1" type="ORF">PGLA2088_LOCUS49458</name>
</gene>
<accession>A0A813LUE7</accession>